<dbReference type="GO" id="GO:0016788">
    <property type="term" value="F:hydrolase activity, acting on ester bonds"/>
    <property type="evidence" value="ECO:0007669"/>
    <property type="project" value="UniProtKB-ARBA"/>
</dbReference>
<dbReference type="PANTHER" id="PTHR22946:SF9">
    <property type="entry name" value="POLYKETIDE TRANSFERASE AF380"/>
    <property type="match status" value="1"/>
</dbReference>
<dbReference type="SUPFAM" id="SSF53474">
    <property type="entry name" value="alpha/beta-Hydrolases"/>
    <property type="match status" value="1"/>
</dbReference>
<gene>
    <name evidence="4" type="ORF">APUU_51420S</name>
</gene>
<evidence type="ECO:0000259" key="3">
    <source>
        <dbReference type="Pfam" id="PF00561"/>
    </source>
</evidence>
<feature type="domain" description="AB hydrolase-1" evidence="3">
    <location>
        <begin position="2"/>
        <end position="246"/>
    </location>
</feature>
<reference evidence="4" key="1">
    <citation type="submission" date="2021-01" db="EMBL/GenBank/DDBJ databases">
        <authorList>
            <consortium name="Aspergillus puulaauensis MK2 genome sequencing consortium"/>
            <person name="Kazuki M."/>
            <person name="Futagami T."/>
        </authorList>
    </citation>
    <scope>NUCLEOTIDE SEQUENCE</scope>
    <source>
        <strain evidence="4">MK2</strain>
    </source>
</reference>
<dbReference type="AlphaFoldDB" id="A0A7R8AP45"/>
<proteinExistence type="inferred from homology"/>
<accession>A0A7R8AP45</accession>
<evidence type="ECO:0000313" key="5">
    <source>
        <dbReference type="Proteomes" id="UP000654913"/>
    </source>
</evidence>
<dbReference type="GeneID" id="64976714"/>
<evidence type="ECO:0000256" key="1">
    <source>
        <dbReference type="ARBA" id="ARBA00022801"/>
    </source>
</evidence>
<comment type="similarity">
    <text evidence="2">Belongs to the AB hydrolase superfamily. FUS2 hydrolase family.</text>
</comment>
<keyword evidence="1" id="KW-0378">Hydrolase</keyword>
<dbReference type="Gene3D" id="1.10.10.800">
    <property type="match status" value="1"/>
</dbReference>
<dbReference type="Pfam" id="PF00561">
    <property type="entry name" value="Abhydrolase_1"/>
    <property type="match status" value="1"/>
</dbReference>
<evidence type="ECO:0000313" key="4">
    <source>
        <dbReference type="EMBL" id="BCS26709.1"/>
    </source>
</evidence>
<reference evidence="4" key="2">
    <citation type="submission" date="2021-02" db="EMBL/GenBank/DDBJ databases">
        <title>Aspergillus puulaauensis MK2 genome sequence.</title>
        <authorList>
            <person name="Futagami T."/>
            <person name="Mori K."/>
            <person name="Kadooka C."/>
            <person name="Tanaka T."/>
        </authorList>
    </citation>
    <scope>NUCLEOTIDE SEQUENCE</scope>
    <source>
        <strain evidence="4">MK2</strain>
    </source>
</reference>
<dbReference type="KEGG" id="apuu:APUU_51420S"/>
<dbReference type="PANTHER" id="PTHR22946">
    <property type="entry name" value="DIENELACTONE HYDROLASE DOMAIN-CONTAINING PROTEIN-RELATED"/>
    <property type="match status" value="1"/>
</dbReference>
<protein>
    <recommendedName>
        <fullName evidence="3">AB hydrolase-1 domain-containing protein</fullName>
    </recommendedName>
</protein>
<organism evidence="4 5">
    <name type="scientific">Aspergillus puulaauensis</name>
    <dbReference type="NCBI Taxonomy" id="1220207"/>
    <lineage>
        <taxon>Eukaryota</taxon>
        <taxon>Fungi</taxon>
        <taxon>Dikarya</taxon>
        <taxon>Ascomycota</taxon>
        <taxon>Pezizomycotina</taxon>
        <taxon>Eurotiomycetes</taxon>
        <taxon>Eurotiomycetidae</taxon>
        <taxon>Eurotiales</taxon>
        <taxon>Aspergillaceae</taxon>
        <taxon>Aspergillus</taxon>
    </lineage>
</organism>
<dbReference type="RefSeq" id="XP_041558903.1">
    <property type="nucleotide sequence ID" value="XM_041706526.1"/>
</dbReference>
<dbReference type="Proteomes" id="UP000654913">
    <property type="component" value="Chromosome 5"/>
</dbReference>
<dbReference type="OrthoDB" id="2498029at2759"/>
<evidence type="ECO:0000256" key="2">
    <source>
        <dbReference type="ARBA" id="ARBA00038115"/>
    </source>
</evidence>
<dbReference type="InterPro" id="IPR000073">
    <property type="entry name" value="AB_hydrolase_1"/>
</dbReference>
<dbReference type="InterPro" id="IPR029058">
    <property type="entry name" value="AB_hydrolase_fold"/>
</dbReference>
<dbReference type="InterPro" id="IPR050261">
    <property type="entry name" value="FrsA_esterase"/>
</dbReference>
<sequence>MAHGFAAHKEMGLRPFAEYFTSNLRIACLAYDNRCIGASDGEPRREIIPALQISDYSDAITFAQSLPEIDAGKIAIWGSSFSGGHVLTVGAVDRRVKAVISQVPLTSGWDTFHRINRADFVPSLNQLFADDREARARGEEPSRIPVVDKDPQALSFLPSEDSYNGYNAAEALGWKNDVTVKSLEAFRAYEPAAHIQHIAPTPLLMIIMDNDVVTPTDIALGAFARAREPKQLHLLPGGHFDPYDGPLYAKNVPVQAKFLQDRLLE</sequence>
<keyword evidence="5" id="KW-1185">Reference proteome</keyword>
<name>A0A7R8AP45_9EURO</name>
<dbReference type="EMBL" id="AP024447">
    <property type="protein sequence ID" value="BCS26709.1"/>
    <property type="molecule type" value="Genomic_DNA"/>
</dbReference>
<dbReference type="Gene3D" id="3.40.50.1820">
    <property type="entry name" value="alpha/beta hydrolase"/>
    <property type="match status" value="1"/>
</dbReference>